<gene>
    <name evidence="8" type="ORF">RN001_012696</name>
</gene>
<reference evidence="9" key="1">
    <citation type="submission" date="2023-01" db="EMBL/GenBank/DDBJ databases">
        <title>Key to firefly adult light organ development and bioluminescence: homeobox transcription factors regulate luciferase expression and transportation to peroxisome.</title>
        <authorList>
            <person name="Fu X."/>
        </authorList>
    </citation>
    <scope>NUCLEOTIDE SEQUENCE [LARGE SCALE GENOMIC DNA]</scope>
</reference>
<dbReference type="AlphaFoldDB" id="A0AAN7PT54"/>
<evidence type="ECO:0000313" key="8">
    <source>
        <dbReference type="EMBL" id="KAK4876274.1"/>
    </source>
</evidence>
<evidence type="ECO:0000256" key="5">
    <source>
        <dbReference type="ARBA" id="ARBA00022777"/>
    </source>
</evidence>
<dbReference type="InterPro" id="IPR043001">
    <property type="entry name" value="IP5_2-K_N_lobe"/>
</dbReference>
<sequence>MNDNGYQISKIAYSFPSNFSDGFKLRWNLIPLKKNWVLFYRTDGCTVEKGTRIWYCRFRKWFLYWIFEILKWDNRDHVLQEKRDIDFYNLVMIPLLGSCYIHSATSINTNKTEIKQLDVELSVFRPEERKHKCLKFGMASLFMDYAFLPEELESFPTKGPTYAVEIKPKRGCVLENDNFVQNCEYCANQYLKLTNNRIKQLSSYCPLDLFSGSKERILKAIKSLIFDPQNNFRVFRDGVYCYGETTSVDNFYTLCSEMFESDSNDLINDFCDLIMQALLKQFSKNDCINCDETSRMLFEQDYGTLPSGCILERILALQKLNRLGVLQYYNIVKALKKDNFILDDWVYVEHLLDIIHVCKDLCPRCVILQISKRVDDCFEGSAPYNYVDLVPYLIAAVANDLSFMVTFKKLQKSDVAIKNRTIKVNNVEFLMNIGVFDLYPKPLRTIEKHVKRRLKIETAYLKKVT</sequence>
<comment type="function">
    <text evidence="7">Phosphorylates Ins(1,3,4,5,6)P5 at position 2 to form Ins(1,2,3,4,5,6)P6 (InsP6 or phytate).</text>
</comment>
<comment type="catalytic activity">
    <reaction evidence="7">
        <text>1D-myo-inositol 1,3,4,5,6-pentakisphosphate + ATP = 1D-myo-inositol hexakisphosphate + ADP + H(+)</text>
        <dbReference type="Rhea" id="RHEA:20313"/>
        <dbReference type="ChEBI" id="CHEBI:15378"/>
        <dbReference type="ChEBI" id="CHEBI:30616"/>
        <dbReference type="ChEBI" id="CHEBI:57733"/>
        <dbReference type="ChEBI" id="CHEBI:58130"/>
        <dbReference type="ChEBI" id="CHEBI:456216"/>
        <dbReference type="EC" id="2.7.1.158"/>
    </reaction>
</comment>
<keyword evidence="9" id="KW-1185">Reference proteome</keyword>
<dbReference type="Pfam" id="PF06090">
    <property type="entry name" value="Ins_P5_2-kin"/>
    <property type="match status" value="1"/>
</dbReference>
<dbReference type="PANTHER" id="PTHR14456">
    <property type="entry name" value="INOSITOL POLYPHOSPHATE KINASE 1"/>
    <property type="match status" value="1"/>
</dbReference>
<evidence type="ECO:0000256" key="1">
    <source>
        <dbReference type="ARBA" id="ARBA00007229"/>
    </source>
</evidence>
<dbReference type="Proteomes" id="UP001353858">
    <property type="component" value="Unassembled WGS sequence"/>
</dbReference>
<protein>
    <recommendedName>
        <fullName evidence="2 7">Inositol-pentakisphosphate 2-kinase</fullName>
        <ecNumber evidence="2 7">2.7.1.158</ecNumber>
    </recommendedName>
</protein>
<evidence type="ECO:0000256" key="3">
    <source>
        <dbReference type="ARBA" id="ARBA00022679"/>
    </source>
</evidence>
<comment type="caution">
    <text evidence="8">The sequence shown here is derived from an EMBL/GenBank/DDBJ whole genome shotgun (WGS) entry which is preliminary data.</text>
</comment>
<organism evidence="8 9">
    <name type="scientific">Aquatica leii</name>
    <dbReference type="NCBI Taxonomy" id="1421715"/>
    <lineage>
        <taxon>Eukaryota</taxon>
        <taxon>Metazoa</taxon>
        <taxon>Ecdysozoa</taxon>
        <taxon>Arthropoda</taxon>
        <taxon>Hexapoda</taxon>
        <taxon>Insecta</taxon>
        <taxon>Pterygota</taxon>
        <taxon>Neoptera</taxon>
        <taxon>Endopterygota</taxon>
        <taxon>Coleoptera</taxon>
        <taxon>Polyphaga</taxon>
        <taxon>Elateriformia</taxon>
        <taxon>Elateroidea</taxon>
        <taxon>Lampyridae</taxon>
        <taxon>Luciolinae</taxon>
        <taxon>Aquatica</taxon>
    </lineage>
</organism>
<keyword evidence="3 7" id="KW-0808">Transferase</keyword>
<keyword evidence="6 7" id="KW-0067">ATP-binding</keyword>
<keyword evidence="5 7" id="KW-0418">Kinase</keyword>
<comment type="domain">
    <text evidence="7">The EXKPK motif is conserved in inositol-pentakisphosphate 2-kinases of both family 1 and 2.</text>
</comment>
<keyword evidence="4 7" id="KW-0547">Nucleotide-binding</keyword>
<dbReference type="PANTHER" id="PTHR14456:SF2">
    <property type="entry name" value="INOSITOL-PENTAKISPHOSPHATE 2-KINASE"/>
    <property type="match status" value="1"/>
</dbReference>
<evidence type="ECO:0000256" key="4">
    <source>
        <dbReference type="ARBA" id="ARBA00022741"/>
    </source>
</evidence>
<evidence type="ECO:0000256" key="2">
    <source>
        <dbReference type="ARBA" id="ARBA00012023"/>
    </source>
</evidence>
<evidence type="ECO:0000256" key="7">
    <source>
        <dbReference type="RuleBase" id="RU364126"/>
    </source>
</evidence>
<evidence type="ECO:0000256" key="6">
    <source>
        <dbReference type="ARBA" id="ARBA00022840"/>
    </source>
</evidence>
<dbReference type="GO" id="GO:0035299">
    <property type="term" value="F:inositol-1,3,4,5,6-pentakisphosphate 2-kinase activity"/>
    <property type="evidence" value="ECO:0007669"/>
    <property type="project" value="UniProtKB-EC"/>
</dbReference>
<proteinExistence type="inferred from homology"/>
<dbReference type="GO" id="GO:0005524">
    <property type="term" value="F:ATP binding"/>
    <property type="evidence" value="ECO:0007669"/>
    <property type="project" value="UniProtKB-KW"/>
</dbReference>
<dbReference type="GO" id="GO:0005634">
    <property type="term" value="C:nucleus"/>
    <property type="evidence" value="ECO:0007669"/>
    <property type="project" value="TreeGrafter"/>
</dbReference>
<dbReference type="EMBL" id="JARPUR010000005">
    <property type="protein sequence ID" value="KAK4876274.1"/>
    <property type="molecule type" value="Genomic_DNA"/>
</dbReference>
<dbReference type="EC" id="2.7.1.158" evidence="2 7"/>
<dbReference type="InterPro" id="IPR009286">
    <property type="entry name" value="Ins_P5_2-kin"/>
</dbReference>
<accession>A0AAN7PT54</accession>
<evidence type="ECO:0000313" key="9">
    <source>
        <dbReference type="Proteomes" id="UP001353858"/>
    </source>
</evidence>
<dbReference type="Gene3D" id="3.30.200.110">
    <property type="entry name" value="Inositol-pentakisphosphate 2-kinase, N-lobe"/>
    <property type="match status" value="1"/>
</dbReference>
<comment type="similarity">
    <text evidence="1">Belongs to the IPK1 type 2 family.</text>
</comment>
<dbReference type="GO" id="GO:0032958">
    <property type="term" value="P:inositol phosphate biosynthetic process"/>
    <property type="evidence" value="ECO:0007669"/>
    <property type="project" value="TreeGrafter"/>
</dbReference>
<name>A0AAN7PT54_9COLE</name>